<sequence length="111" mass="12308">MEGLDKMNSFFETIGGRKNVVPVGGIFSKGVGRSRADATKFVAIWADLCRHGGDAGAFRCDRGAKCGDTQRMFEQPLVKMVPKQETFIVQVLSVVRGDQVQKYWTTRATHL</sequence>
<dbReference type="KEGG" id="gax:Pan161_38040"/>
<protein>
    <submittedName>
        <fullName evidence="1">Uncharacterized protein</fullName>
    </submittedName>
</protein>
<dbReference type="EMBL" id="CP036343">
    <property type="protein sequence ID" value="QDT92138.1"/>
    <property type="molecule type" value="Genomic_DNA"/>
</dbReference>
<reference evidence="1 2" key="1">
    <citation type="submission" date="2019-02" db="EMBL/GenBank/DDBJ databases">
        <title>Deep-cultivation of Planctomycetes and their phenomic and genomic characterization uncovers novel biology.</title>
        <authorList>
            <person name="Wiegand S."/>
            <person name="Jogler M."/>
            <person name="Boedeker C."/>
            <person name="Pinto D."/>
            <person name="Vollmers J."/>
            <person name="Rivas-Marin E."/>
            <person name="Kohn T."/>
            <person name="Peeters S.H."/>
            <person name="Heuer A."/>
            <person name="Rast P."/>
            <person name="Oberbeckmann S."/>
            <person name="Bunk B."/>
            <person name="Jeske O."/>
            <person name="Meyerdierks A."/>
            <person name="Storesund J.E."/>
            <person name="Kallscheuer N."/>
            <person name="Luecker S."/>
            <person name="Lage O.M."/>
            <person name="Pohl T."/>
            <person name="Merkel B.J."/>
            <person name="Hornburger P."/>
            <person name="Mueller R.-W."/>
            <person name="Bruemmer F."/>
            <person name="Labrenz M."/>
            <person name="Spormann A.M."/>
            <person name="Op den Camp H."/>
            <person name="Overmann J."/>
            <person name="Amann R."/>
            <person name="Jetten M.S.M."/>
            <person name="Mascher T."/>
            <person name="Medema M.H."/>
            <person name="Devos D.P."/>
            <person name="Kaster A.-K."/>
            <person name="Ovreas L."/>
            <person name="Rohde M."/>
            <person name="Galperin M.Y."/>
            <person name="Jogler C."/>
        </authorList>
    </citation>
    <scope>NUCLEOTIDE SEQUENCE [LARGE SCALE GENOMIC DNA]</scope>
    <source>
        <strain evidence="1 2">Pan161</strain>
    </source>
</reference>
<dbReference type="Proteomes" id="UP000316855">
    <property type="component" value="Chromosome"/>
</dbReference>
<proteinExistence type="predicted"/>
<evidence type="ECO:0000313" key="2">
    <source>
        <dbReference type="Proteomes" id="UP000316855"/>
    </source>
</evidence>
<keyword evidence="2" id="KW-1185">Reference proteome</keyword>
<gene>
    <name evidence="1" type="ORF">Pan161_38040</name>
</gene>
<organism evidence="1 2">
    <name type="scientific">Gimesia algae</name>
    <dbReference type="NCBI Taxonomy" id="2527971"/>
    <lineage>
        <taxon>Bacteria</taxon>
        <taxon>Pseudomonadati</taxon>
        <taxon>Planctomycetota</taxon>
        <taxon>Planctomycetia</taxon>
        <taxon>Planctomycetales</taxon>
        <taxon>Planctomycetaceae</taxon>
        <taxon>Gimesia</taxon>
    </lineage>
</organism>
<dbReference type="AlphaFoldDB" id="A0A517VGJ1"/>
<evidence type="ECO:0000313" key="1">
    <source>
        <dbReference type="EMBL" id="QDT92138.1"/>
    </source>
</evidence>
<accession>A0A517VGJ1</accession>
<name>A0A517VGJ1_9PLAN</name>